<feature type="compositionally biased region" description="Low complexity" evidence="1">
    <location>
        <begin position="24"/>
        <end position="80"/>
    </location>
</feature>
<keyword evidence="3" id="KW-1185">Reference proteome</keyword>
<sequence>MPMTETPVPLPPHIAAAMAARQGQPQTQASSSTSTPSFSSAPNPTTTTSSSAAPHTTTTTTTTAAAQSPSTPATAAPDLVLASTATTPAIAATTETGDNQTALIIETEPSSVAANNKLDQDVAMKDSIHTTPARATGTGTPGGGSRAASQHPEPAQPALPAAAKEHGEEIRRYMNTKVTYTLLAAMKALSRQKPLPPDPLRFLGEYLIQMSEEVEEPKREN</sequence>
<feature type="region of interest" description="Disordered" evidence="1">
    <location>
        <begin position="114"/>
        <end position="167"/>
    </location>
</feature>
<dbReference type="InterPro" id="IPR007858">
    <property type="entry name" value="Dpy-30_motif"/>
</dbReference>
<gene>
    <name evidence="2" type="ORF">MKZ38_005014</name>
</gene>
<name>A0AAD5RKL5_9PEZI</name>
<dbReference type="Proteomes" id="UP001201980">
    <property type="component" value="Unassembled WGS sequence"/>
</dbReference>
<comment type="caution">
    <text evidence="2">The sequence shown here is derived from an EMBL/GenBank/DDBJ whole genome shotgun (WGS) entry which is preliminary data.</text>
</comment>
<accession>A0AAD5RKL5</accession>
<dbReference type="Gene3D" id="1.20.890.10">
    <property type="entry name" value="cAMP-dependent protein kinase regulatory subunit, dimerization-anchoring domain"/>
    <property type="match status" value="1"/>
</dbReference>
<proteinExistence type="predicted"/>
<dbReference type="EMBL" id="JAKWBI020000297">
    <property type="protein sequence ID" value="KAJ2897064.1"/>
    <property type="molecule type" value="Genomic_DNA"/>
</dbReference>
<evidence type="ECO:0000313" key="2">
    <source>
        <dbReference type="EMBL" id="KAJ2897064.1"/>
    </source>
</evidence>
<evidence type="ECO:0000313" key="3">
    <source>
        <dbReference type="Proteomes" id="UP001201980"/>
    </source>
</evidence>
<feature type="compositionally biased region" description="Low complexity" evidence="1">
    <location>
        <begin position="146"/>
        <end position="162"/>
    </location>
</feature>
<feature type="compositionally biased region" description="Basic and acidic residues" evidence="1">
    <location>
        <begin position="118"/>
        <end position="128"/>
    </location>
</feature>
<protein>
    <submittedName>
        <fullName evidence="2">Uncharacterized protein</fullName>
    </submittedName>
</protein>
<evidence type="ECO:0000256" key="1">
    <source>
        <dbReference type="SAM" id="MobiDB-lite"/>
    </source>
</evidence>
<organism evidence="2 3">
    <name type="scientific">Zalerion maritima</name>
    <dbReference type="NCBI Taxonomy" id="339359"/>
    <lineage>
        <taxon>Eukaryota</taxon>
        <taxon>Fungi</taxon>
        <taxon>Dikarya</taxon>
        <taxon>Ascomycota</taxon>
        <taxon>Pezizomycotina</taxon>
        <taxon>Sordariomycetes</taxon>
        <taxon>Lulworthiomycetidae</taxon>
        <taxon>Lulworthiales</taxon>
        <taxon>Lulworthiaceae</taxon>
        <taxon>Zalerion</taxon>
    </lineage>
</organism>
<reference evidence="2" key="1">
    <citation type="submission" date="2022-07" db="EMBL/GenBank/DDBJ databases">
        <title>Draft genome sequence of Zalerion maritima ATCC 34329, a (micro)plastics degrading marine fungus.</title>
        <authorList>
            <person name="Paco A."/>
            <person name="Goncalves M.F.M."/>
            <person name="Rocha-Santos T.A.P."/>
            <person name="Alves A."/>
        </authorList>
    </citation>
    <scope>NUCLEOTIDE SEQUENCE</scope>
    <source>
        <strain evidence="2">ATCC 34329</strain>
    </source>
</reference>
<dbReference type="Pfam" id="PF05186">
    <property type="entry name" value="Dpy-30"/>
    <property type="match status" value="1"/>
</dbReference>
<dbReference type="AlphaFoldDB" id="A0AAD5RKL5"/>
<feature type="region of interest" description="Disordered" evidence="1">
    <location>
        <begin position="1"/>
        <end position="80"/>
    </location>
</feature>